<dbReference type="EMBL" id="QKZU01000010">
    <property type="protein sequence ID" value="PZX54667.1"/>
    <property type="molecule type" value="Genomic_DNA"/>
</dbReference>
<evidence type="ECO:0000313" key="4">
    <source>
        <dbReference type="Proteomes" id="UP000321927"/>
    </source>
</evidence>
<dbReference type="Proteomes" id="UP000321927">
    <property type="component" value="Unassembled WGS sequence"/>
</dbReference>
<reference evidence="1 3" key="1">
    <citation type="submission" date="2018-06" db="EMBL/GenBank/DDBJ databases">
        <title>Genomic Encyclopedia of Archaeal and Bacterial Type Strains, Phase II (KMG-II): from individual species to whole genera.</title>
        <authorList>
            <person name="Goeker M."/>
        </authorList>
    </citation>
    <scope>NUCLEOTIDE SEQUENCE [LARGE SCALE GENOMIC DNA]</scope>
    <source>
        <strain evidence="1 3">DSM 22686</strain>
    </source>
</reference>
<evidence type="ECO:0000313" key="2">
    <source>
        <dbReference type="EMBL" id="TXD76979.1"/>
    </source>
</evidence>
<dbReference type="RefSeq" id="WP_086502052.1">
    <property type="nucleotide sequence ID" value="NZ_MSSV01000012.1"/>
</dbReference>
<evidence type="ECO:0000313" key="3">
    <source>
        <dbReference type="Proteomes" id="UP000249115"/>
    </source>
</evidence>
<dbReference type="AlphaFoldDB" id="A0A2W7RGI3"/>
<proteinExistence type="predicted"/>
<keyword evidence="4" id="KW-1185">Reference proteome</keyword>
<evidence type="ECO:0000313" key="1">
    <source>
        <dbReference type="EMBL" id="PZX54667.1"/>
    </source>
</evidence>
<dbReference type="EMBL" id="VORV01000009">
    <property type="protein sequence ID" value="TXD76979.1"/>
    <property type="molecule type" value="Genomic_DNA"/>
</dbReference>
<reference evidence="2 4" key="2">
    <citation type="submission" date="2019-08" db="EMBL/GenBank/DDBJ databases">
        <title>Genome of Algoriphagus ratkowskyi IC026.</title>
        <authorList>
            <person name="Bowman J.P."/>
        </authorList>
    </citation>
    <scope>NUCLEOTIDE SEQUENCE [LARGE SCALE GENOMIC DNA]</scope>
    <source>
        <strain evidence="2 4">IC026</strain>
    </source>
</reference>
<protein>
    <recommendedName>
        <fullName evidence="5">Outer membrane protein with beta-barrel domain</fullName>
    </recommendedName>
</protein>
<evidence type="ECO:0008006" key="5">
    <source>
        <dbReference type="Google" id="ProtNLM"/>
    </source>
</evidence>
<organism evidence="1 3">
    <name type="scientific">Algoriphagus ratkowskyi</name>
    <dbReference type="NCBI Taxonomy" id="57028"/>
    <lineage>
        <taxon>Bacteria</taxon>
        <taxon>Pseudomonadati</taxon>
        <taxon>Bacteroidota</taxon>
        <taxon>Cytophagia</taxon>
        <taxon>Cytophagales</taxon>
        <taxon>Cyclobacteriaceae</taxon>
        <taxon>Algoriphagus</taxon>
    </lineage>
</organism>
<sequence length="196" mass="22118">MRNIINLSIVLVIFLSSFSVGESQVLSTSKNTISWNYTFYQGQKNGGGEVLSQGIVIGYSRYFTKRIYADISYGMMHFEGRNSSFFLDDDEIDFINMRTYSIGAGYDLFQSDKFILSGELAYLRQTNEQLLSEYGSPEGGTYVRETGLAKDATLRLTIKSKIYITDHLHVIPSYSRGLGLGKYKSDWLSIGLGYSF</sequence>
<accession>A0A2W7RGI3</accession>
<name>A0A2W7RGI3_9BACT</name>
<dbReference type="Proteomes" id="UP000249115">
    <property type="component" value="Unassembled WGS sequence"/>
</dbReference>
<dbReference type="OrthoDB" id="826870at2"/>
<comment type="caution">
    <text evidence="1">The sequence shown here is derived from an EMBL/GenBank/DDBJ whole genome shotgun (WGS) entry which is preliminary data.</text>
</comment>
<gene>
    <name evidence="2" type="ORF">ESW18_14320</name>
    <name evidence="1" type="ORF">LV84_02820</name>
</gene>